<dbReference type="Proteomes" id="UP000178606">
    <property type="component" value="Unassembled WGS sequence"/>
</dbReference>
<reference evidence="1 2" key="1">
    <citation type="journal article" date="2016" name="Nat. Commun.">
        <title>Thousands of microbial genomes shed light on interconnected biogeochemical processes in an aquifer system.</title>
        <authorList>
            <person name="Anantharaman K."/>
            <person name="Brown C.T."/>
            <person name="Hug L.A."/>
            <person name="Sharon I."/>
            <person name="Castelle C.J."/>
            <person name="Probst A.J."/>
            <person name="Thomas B.C."/>
            <person name="Singh A."/>
            <person name="Wilkins M.J."/>
            <person name="Karaoz U."/>
            <person name="Brodie E.L."/>
            <person name="Williams K.H."/>
            <person name="Hubbard S.S."/>
            <person name="Banfield J.F."/>
        </authorList>
    </citation>
    <scope>NUCLEOTIDE SEQUENCE [LARGE SCALE GENOMIC DNA]</scope>
    <source>
        <strain evidence="2">RIFCSPLOWO2_12_FULL_64_10</strain>
    </source>
</reference>
<dbReference type="EMBL" id="MFKF01000040">
    <property type="protein sequence ID" value="OGG56236.1"/>
    <property type="molecule type" value="Genomic_DNA"/>
</dbReference>
<organism evidence="1 2">
    <name type="scientific">Handelsmanbacteria sp. (strain RIFCSPLOWO2_12_FULL_64_10)</name>
    <dbReference type="NCBI Taxonomy" id="1817868"/>
    <lineage>
        <taxon>Bacteria</taxon>
        <taxon>Candidatus Handelsmaniibacteriota</taxon>
    </lineage>
</organism>
<dbReference type="AlphaFoldDB" id="A0A1F6D495"/>
<proteinExistence type="predicted"/>
<accession>A0A1F6D495</accession>
<name>A0A1F6D495_HANXR</name>
<evidence type="ECO:0008006" key="3">
    <source>
        <dbReference type="Google" id="ProtNLM"/>
    </source>
</evidence>
<evidence type="ECO:0000313" key="1">
    <source>
        <dbReference type="EMBL" id="OGG56236.1"/>
    </source>
</evidence>
<protein>
    <recommendedName>
        <fullName evidence="3">Addiction module protein</fullName>
    </recommendedName>
</protein>
<gene>
    <name evidence="1" type="ORF">A3F84_10225</name>
</gene>
<sequence length="88" mass="10100">MSNRTTLEQLKQQVAQLPPDEQLKLAGEIHERLDASITPAAENDREQAQRERLTQVDAWIAECEKVAKLWKGEFDSAADLRRIRDEEA</sequence>
<comment type="caution">
    <text evidence="1">The sequence shown here is derived from an EMBL/GenBank/DDBJ whole genome shotgun (WGS) entry which is preliminary data.</text>
</comment>
<evidence type="ECO:0000313" key="2">
    <source>
        <dbReference type="Proteomes" id="UP000178606"/>
    </source>
</evidence>